<protein>
    <submittedName>
        <fullName evidence="2">Uncharacterized protein</fullName>
    </submittedName>
</protein>
<proteinExistence type="predicted"/>
<dbReference type="EMBL" id="JACBZI010000001">
    <property type="protein sequence ID" value="NYI08804.1"/>
    <property type="molecule type" value="Genomic_DNA"/>
</dbReference>
<accession>A0A7Y9YBH3</accession>
<dbReference type="RefSeq" id="WP_179529867.1">
    <property type="nucleotide sequence ID" value="NZ_BAAAPP010000002.1"/>
</dbReference>
<keyword evidence="1" id="KW-0732">Signal</keyword>
<gene>
    <name evidence="2" type="ORF">BKA05_000319</name>
</gene>
<comment type="caution">
    <text evidence="2">The sequence shown here is derived from an EMBL/GenBank/DDBJ whole genome shotgun (WGS) entry which is preliminary data.</text>
</comment>
<evidence type="ECO:0000313" key="3">
    <source>
        <dbReference type="Proteomes" id="UP000537326"/>
    </source>
</evidence>
<evidence type="ECO:0000313" key="2">
    <source>
        <dbReference type="EMBL" id="NYI08804.1"/>
    </source>
</evidence>
<name>A0A7Y9YBH3_9ACTN</name>
<dbReference type="AlphaFoldDB" id="A0A7Y9YBH3"/>
<reference evidence="2 3" key="1">
    <citation type="submission" date="2020-07" db="EMBL/GenBank/DDBJ databases">
        <title>Sequencing the genomes of 1000 actinobacteria strains.</title>
        <authorList>
            <person name="Klenk H.-P."/>
        </authorList>
    </citation>
    <scope>NUCLEOTIDE SEQUENCE [LARGE SCALE GENOMIC DNA]</scope>
    <source>
        <strain evidence="2 3">DSM 18248</strain>
    </source>
</reference>
<feature type="signal peptide" evidence="1">
    <location>
        <begin position="1"/>
        <end position="42"/>
    </location>
</feature>
<keyword evidence="3" id="KW-1185">Reference proteome</keyword>
<feature type="chain" id="PRO_5030671450" evidence="1">
    <location>
        <begin position="43"/>
        <end position="345"/>
    </location>
</feature>
<dbReference type="Proteomes" id="UP000537326">
    <property type="component" value="Unassembled WGS sequence"/>
</dbReference>
<organism evidence="2 3">
    <name type="scientific">Nocardioides marinus</name>
    <dbReference type="NCBI Taxonomy" id="374514"/>
    <lineage>
        <taxon>Bacteria</taxon>
        <taxon>Bacillati</taxon>
        <taxon>Actinomycetota</taxon>
        <taxon>Actinomycetes</taxon>
        <taxon>Propionibacteriales</taxon>
        <taxon>Nocardioidaceae</taxon>
        <taxon>Nocardioides</taxon>
    </lineage>
</organism>
<sequence length="345" mass="37648">MTVRSVPVPSTARPRALAATALTLAVVAALLGSVATSSPAQARRAPDDVITKTISLSWSGKTDKSSYTSSGRIPGIGQLKLVCKPKNTMLKIKPDDRNRETTMWLAKYEKKNYSDVVAVKNVRVYRYDTADDDGTGGTGKAAHEGLNQQTPIETFASGYAEGVISTRTGRHLPGGAQGAVPATSIKFSWWWENFREPRRYRSCSMQAELATDPTQSALLTWHGDQDSEGRTVVTTDLSPVGTLELTCQTGRRSIQWLRLITDDPNATMRARTITAEGLLDDHVEEDFMEAGGGYVGPLDMPENGMMELNLTAHGRTVNMYVSSYYITNDDKDPHLNLCEVAAAPF</sequence>
<evidence type="ECO:0000256" key="1">
    <source>
        <dbReference type="SAM" id="SignalP"/>
    </source>
</evidence>